<evidence type="ECO:0000313" key="3">
    <source>
        <dbReference type="Proteomes" id="UP000027195"/>
    </source>
</evidence>
<dbReference type="STRING" id="930990.A0A067M4C2"/>
<organism evidence="2 3">
    <name type="scientific">Botryobasidium botryosum (strain FD-172 SS1)</name>
    <dbReference type="NCBI Taxonomy" id="930990"/>
    <lineage>
        <taxon>Eukaryota</taxon>
        <taxon>Fungi</taxon>
        <taxon>Dikarya</taxon>
        <taxon>Basidiomycota</taxon>
        <taxon>Agaricomycotina</taxon>
        <taxon>Agaricomycetes</taxon>
        <taxon>Cantharellales</taxon>
        <taxon>Botryobasidiaceae</taxon>
        <taxon>Botryobasidium</taxon>
    </lineage>
</organism>
<dbReference type="EMBL" id="KL198137">
    <property type="protein sequence ID" value="KDQ06416.1"/>
    <property type="molecule type" value="Genomic_DNA"/>
</dbReference>
<dbReference type="AlphaFoldDB" id="A0A067M4C2"/>
<dbReference type="InParanoid" id="A0A067M4C2"/>
<dbReference type="PANTHER" id="PTHR35179">
    <property type="entry name" value="PROTEIN CBG02620"/>
    <property type="match status" value="1"/>
</dbReference>
<name>A0A067M4C2_BOTB1</name>
<keyword evidence="3" id="KW-1185">Reference proteome</keyword>
<dbReference type="OrthoDB" id="420564at2759"/>
<sequence>MSHTYSRPRRGQAPRGRPRTSPPEPRAPGADIKAGLGSLVHFLDVPEAKAITDPGDVAIKNVRPVVSYNWKDAGSPTIIVPGSPLIWSDRRFPYTVQPDSGIAYIDQNAAHCLPSINPLEPLFLALNTMEPEFDMAAVDLVTDRNNLRKLLRWVTDDNDRDFRIDAQLLGEETVILTRWEEHNTEDSTGFRGFGHSFEREATKVPPGCRGTTGHHRIIQYTLGDLRVLCRSVVDAYDPALAGDAAPDGVDDLLEGLSGITLASSAPTPKTPESTSEINIVRAGKLVPQASIMELKSRSTRAVIDWKGVWPQVFFSATPTTVLGRHERGKFVSVERKSLEEMDSAYAEEAEAGFGKLIQALREIRAVVLSRGKGPGVAFVFMKDGRGSIEVYEKESEHPGVSPELLARYEELDD</sequence>
<gene>
    <name evidence="2" type="ORF">BOTBODRAFT_181611</name>
</gene>
<evidence type="ECO:0000313" key="2">
    <source>
        <dbReference type="EMBL" id="KDQ06416.1"/>
    </source>
</evidence>
<dbReference type="HOGENOM" id="CLU_030046_0_1_1"/>
<accession>A0A067M4C2</accession>
<reference evidence="3" key="1">
    <citation type="journal article" date="2014" name="Proc. Natl. Acad. Sci. U.S.A.">
        <title>Extensive sampling of basidiomycete genomes demonstrates inadequacy of the white-rot/brown-rot paradigm for wood decay fungi.</title>
        <authorList>
            <person name="Riley R."/>
            <person name="Salamov A.A."/>
            <person name="Brown D.W."/>
            <person name="Nagy L.G."/>
            <person name="Floudas D."/>
            <person name="Held B.W."/>
            <person name="Levasseur A."/>
            <person name="Lombard V."/>
            <person name="Morin E."/>
            <person name="Otillar R."/>
            <person name="Lindquist E.A."/>
            <person name="Sun H."/>
            <person name="LaButti K.M."/>
            <person name="Schmutz J."/>
            <person name="Jabbour D."/>
            <person name="Luo H."/>
            <person name="Baker S.E."/>
            <person name="Pisabarro A.G."/>
            <person name="Walton J.D."/>
            <person name="Blanchette R.A."/>
            <person name="Henrissat B."/>
            <person name="Martin F."/>
            <person name="Cullen D."/>
            <person name="Hibbett D.S."/>
            <person name="Grigoriev I.V."/>
        </authorList>
    </citation>
    <scope>NUCLEOTIDE SEQUENCE [LARGE SCALE GENOMIC DNA]</scope>
    <source>
        <strain evidence="3">FD-172 SS1</strain>
    </source>
</reference>
<evidence type="ECO:0000256" key="1">
    <source>
        <dbReference type="SAM" id="MobiDB-lite"/>
    </source>
</evidence>
<feature type="compositionally biased region" description="Basic residues" evidence="1">
    <location>
        <begin position="1"/>
        <end position="18"/>
    </location>
</feature>
<protein>
    <recommendedName>
        <fullName evidence="4">Geranylgeranyl pyrophosphate synthetase</fullName>
    </recommendedName>
</protein>
<dbReference type="Proteomes" id="UP000027195">
    <property type="component" value="Unassembled WGS sequence"/>
</dbReference>
<dbReference type="PANTHER" id="PTHR35179:SF2">
    <property type="entry name" value="START DOMAIN-CONTAINING PROTEIN"/>
    <property type="match status" value="1"/>
</dbReference>
<proteinExistence type="predicted"/>
<feature type="region of interest" description="Disordered" evidence="1">
    <location>
        <begin position="1"/>
        <end position="29"/>
    </location>
</feature>
<evidence type="ECO:0008006" key="4">
    <source>
        <dbReference type="Google" id="ProtNLM"/>
    </source>
</evidence>